<gene>
    <name evidence="3" type="ORF">HG543_45770</name>
</gene>
<dbReference type="InterPro" id="IPR036249">
    <property type="entry name" value="Thioredoxin-like_sf"/>
</dbReference>
<dbReference type="InterPro" id="IPR011990">
    <property type="entry name" value="TPR-like_helical_dom_sf"/>
</dbReference>
<dbReference type="RefSeq" id="WP_169351279.1">
    <property type="nucleotide sequence ID" value="NZ_JABBJJ010000386.1"/>
</dbReference>
<dbReference type="Gene3D" id="1.25.40.10">
    <property type="entry name" value="Tetratricopeptide repeat domain"/>
    <property type="match status" value="1"/>
</dbReference>
<protein>
    <submittedName>
        <fullName evidence="3">Thioredoxin</fullName>
    </submittedName>
</protein>
<dbReference type="GO" id="GO:0006950">
    <property type="term" value="P:response to stress"/>
    <property type="evidence" value="ECO:0007669"/>
    <property type="project" value="UniProtKB-ARBA"/>
</dbReference>
<dbReference type="AlphaFoldDB" id="A0A848LWV8"/>
<dbReference type="SUPFAM" id="SSF48452">
    <property type="entry name" value="TPR-like"/>
    <property type="match status" value="1"/>
</dbReference>
<dbReference type="EMBL" id="JABBJJ010000386">
    <property type="protein sequence ID" value="NMO22119.1"/>
    <property type="molecule type" value="Genomic_DNA"/>
</dbReference>
<dbReference type="PROSITE" id="PS51352">
    <property type="entry name" value="THIOREDOXIN_2"/>
    <property type="match status" value="1"/>
</dbReference>
<evidence type="ECO:0000313" key="4">
    <source>
        <dbReference type="Proteomes" id="UP000518300"/>
    </source>
</evidence>
<keyword evidence="1" id="KW-0732">Signal</keyword>
<name>A0A848LWV8_9BACT</name>
<proteinExistence type="predicted"/>
<feature type="chain" id="PRO_5033054974" evidence="1">
    <location>
        <begin position="23"/>
        <end position="447"/>
    </location>
</feature>
<sequence>MRLRHVAWLLLALWGCGASTTAAHRPTTAESGLPFVEDDYAAALREAREKRLPLFVEAWAPWCQSCRAMRATVLPDPALRPQAEHFVWLAIDTDKPGNEDFLRRFPIDTWPTMLVVDPEQERVVARSLGAMSVPQLLGFLEQSRRTYQQDPRELAEVLARADSLALAGDHPAAAMAYQQTLARLPQDAPLRAVTAVSLLKSLTTAGASEECARLTVQELPLLSRVDDRAKLLYVGIGCALDLKTEEAVSMRAKLEEESLRDLKAPADALVAPLRSSLYEASIELRMATDDEAGTKARAEEWLAFLDEHARNARSAEERSALDNHRVYAAFILDAPDRVIPALEQSERALPWDYTPPARLAQLYQASGQLDRALEASQRALARVSGAGRFPVLATHARILVARGEPAKAEQVLTEALKELERTPDAPGVANRQRMLQATLAQVRAQAK</sequence>
<feature type="signal peptide" evidence="1">
    <location>
        <begin position="1"/>
        <end position="22"/>
    </location>
</feature>
<reference evidence="3 4" key="1">
    <citation type="submission" date="2020-04" db="EMBL/GenBank/DDBJ databases">
        <title>Draft genome of Pyxidicoccus fallax type strain.</title>
        <authorList>
            <person name="Whitworth D.E."/>
        </authorList>
    </citation>
    <scope>NUCLEOTIDE SEQUENCE [LARGE SCALE GENOMIC DNA]</scope>
    <source>
        <strain evidence="3 4">DSM 14698</strain>
    </source>
</reference>
<dbReference type="SUPFAM" id="SSF52833">
    <property type="entry name" value="Thioredoxin-like"/>
    <property type="match status" value="1"/>
</dbReference>
<evidence type="ECO:0000259" key="2">
    <source>
        <dbReference type="PROSITE" id="PS51352"/>
    </source>
</evidence>
<comment type="caution">
    <text evidence="3">The sequence shown here is derived from an EMBL/GenBank/DDBJ whole genome shotgun (WGS) entry which is preliminary data.</text>
</comment>
<evidence type="ECO:0000313" key="3">
    <source>
        <dbReference type="EMBL" id="NMO22119.1"/>
    </source>
</evidence>
<organism evidence="3 4">
    <name type="scientific">Pyxidicoccus fallax</name>
    <dbReference type="NCBI Taxonomy" id="394095"/>
    <lineage>
        <taxon>Bacteria</taxon>
        <taxon>Pseudomonadati</taxon>
        <taxon>Myxococcota</taxon>
        <taxon>Myxococcia</taxon>
        <taxon>Myxococcales</taxon>
        <taxon>Cystobacterineae</taxon>
        <taxon>Myxococcaceae</taxon>
        <taxon>Pyxidicoccus</taxon>
    </lineage>
</organism>
<evidence type="ECO:0000256" key="1">
    <source>
        <dbReference type="SAM" id="SignalP"/>
    </source>
</evidence>
<dbReference type="Proteomes" id="UP000518300">
    <property type="component" value="Unassembled WGS sequence"/>
</dbReference>
<dbReference type="Pfam" id="PF13899">
    <property type="entry name" value="Thioredoxin_7"/>
    <property type="match status" value="1"/>
</dbReference>
<keyword evidence="4" id="KW-1185">Reference proteome</keyword>
<dbReference type="InterPro" id="IPR013766">
    <property type="entry name" value="Thioredoxin_domain"/>
</dbReference>
<dbReference type="Gene3D" id="3.40.30.10">
    <property type="entry name" value="Glutaredoxin"/>
    <property type="match status" value="1"/>
</dbReference>
<accession>A0A848LWV8</accession>
<feature type="domain" description="Thioredoxin" evidence="2">
    <location>
        <begin position="12"/>
        <end position="145"/>
    </location>
</feature>
<dbReference type="CDD" id="cd02947">
    <property type="entry name" value="TRX_family"/>
    <property type="match status" value="1"/>
</dbReference>